<dbReference type="EMBL" id="CAJOBJ010119307">
    <property type="protein sequence ID" value="CAF4668488.1"/>
    <property type="molecule type" value="Genomic_DNA"/>
</dbReference>
<protein>
    <submittedName>
        <fullName evidence="1">Uncharacterized protein</fullName>
    </submittedName>
</protein>
<evidence type="ECO:0000313" key="1">
    <source>
        <dbReference type="EMBL" id="CAF4668488.1"/>
    </source>
</evidence>
<dbReference type="EMBL" id="CAJOBH010118449">
    <property type="protein sequence ID" value="CAF4698531.1"/>
    <property type="molecule type" value="Genomic_DNA"/>
</dbReference>
<dbReference type="Proteomes" id="UP000681967">
    <property type="component" value="Unassembled WGS sequence"/>
</dbReference>
<sequence length="60" mass="7031">IEQLGKRVFTGVNFRSRTHFSSDAERKQAIDEMINEALNAGVEQKYLQKLKIVQWETCFK</sequence>
<dbReference type="AlphaFoldDB" id="A0A8S2ZZ53"/>
<reference evidence="1" key="1">
    <citation type="submission" date="2021-02" db="EMBL/GenBank/DDBJ databases">
        <authorList>
            <person name="Nowell W R."/>
        </authorList>
    </citation>
    <scope>NUCLEOTIDE SEQUENCE</scope>
</reference>
<accession>A0A8S2ZZ53</accession>
<gene>
    <name evidence="2" type="ORF">BYL167_LOCUS44001</name>
    <name evidence="1" type="ORF">GIL414_LOCUS41782</name>
</gene>
<proteinExistence type="predicted"/>
<name>A0A8S2ZZ53_9BILA</name>
<dbReference type="Proteomes" id="UP000681720">
    <property type="component" value="Unassembled WGS sequence"/>
</dbReference>
<organism evidence="1 3">
    <name type="scientific">Rotaria magnacalcarata</name>
    <dbReference type="NCBI Taxonomy" id="392030"/>
    <lineage>
        <taxon>Eukaryota</taxon>
        <taxon>Metazoa</taxon>
        <taxon>Spiralia</taxon>
        <taxon>Gnathifera</taxon>
        <taxon>Rotifera</taxon>
        <taxon>Eurotatoria</taxon>
        <taxon>Bdelloidea</taxon>
        <taxon>Philodinida</taxon>
        <taxon>Philodinidae</taxon>
        <taxon>Rotaria</taxon>
    </lineage>
</organism>
<evidence type="ECO:0000313" key="2">
    <source>
        <dbReference type="EMBL" id="CAF4698531.1"/>
    </source>
</evidence>
<evidence type="ECO:0000313" key="3">
    <source>
        <dbReference type="Proteomes" id="UP000681720"/>
    </source>
</evidence>
<feature type="non-terminal residue" evidence="1">
    <location>
        <position position="1"/>
    </location>
</feature>
<comment type="caution">
    <text evidence="1">The sequence shown here is derived from an EMBL/GenBank/DDBJ whole genome shotgun (WGS) entry which is preliminary data.</text>
</comment>